<protein>
    <submittedName>
        <fullName evidence="4">Serine hydrolase</fullName>
    </submittedName>
</protein>
<feature type="chain" id="PRO_5047002101" evidence="1">
    <location>
        <begin position="26"/>
        <end position="535"/>
    </location>
</feature>
<evidence type="ECO:0000259" key="2">
    <source>
        <dbReference type="Pfam" id="PF00144"/>
    </source>
</evidence>
<accession>A0ABN2HW04</accession>
<dbReference type="PANTHER" id="PTHR46825">
    <property type="entry name" value="D-ALANYL-D-ALANINE-CARBOXYPEPTIDASE/ENDOPEPTIDASE AMPH"/>
    <property type="match status" value="1"/>
</dbReference>
<dbReference type="InterPro" id="IPR012338">
    <property type="entry name" value="Beta-lactam/transpept-like"/>
</dbReference>
<dbReference type="Pfam" id="PF11954">
    <property type="entry name" value="DUF3471"/>
    <property type="match status" value="1"/>
</dbReference>
<gene>
    <name evidence="4" type="ORF">GCM10009808_09370</name>
</gene>
<dbReference type="SUPFAM" id="SSF56601">
    <property type="entry name" value="beta-lactamase/transpeptidase-like"/>
    <property type="match status" value="1"/>
</dbReference>
<sequence length="535" mass="55941">MPSRRRTLLAASALIAVAALTVGCAAETSGTVPLVVGAQPGQDVVALPTDLDTAIENALAQVPELAQTLLDDSGVPGMAVAVVHGGVTIFAEGFGEKLVGSGEMVDAETVFQIASLSKSLAATTAAKAVTDGAITWDTPVIEELPEFTMSDPYVTENATIGDYFSHRSGLATGSGDILEDLGYDREYILARLQLLPLAPFRTTYQYSNFGFTVGGEAVAASVGMSWEDAAEQLLYEPLGMTSTSSRYADFVAQTDRATIHALTQDGYQPLYERNPDAEAPAGSVSSNVIDLAAWMNLVLAQGELDGEAYIAPEALLAATSREVISSYPSSPEVRVGSYGYGFNIGSGASGRVRISHSGAFVLGTGTNYQLVPDLDLGIVVLTNGSPVGIAESLTDEFLDLVQYGYLTRDWAPGYEAVFAPYFIPAGDLVDATRPTGAASSASLTDYVGTYTNEYFGDLVVSIEGGILIGAMGPGGGYTFPLEEWDGDEFAFIPTGESAPEGSLSSAVFARTDGAVTSVTMAYFDTQGWGTFARVG</sequence>
<keyword evidence="1" id="KW-0732">Signal</keyword>
<dbReference type="Gene3D" id="3.40.710.10">
    <property type="entry name" value="DD-peptidase/beta-lactamase superfamily"/>
    <property type="match status" value="1"/>
</dbReference>
<dbReference type="InterPro" id="IPR006311">
    <property type="entry name" value="TAT_signal"/>
</dbReference>
<dbReference type="InterPro" id="IPR021860">
    <property type="entry name" value="Peptidase_S12_Pab87-rel_C"/>
</dbReference>
<dbReference type="PANTHER" id="PTHR46825:SF15">
    <property type="entry name" value="BETA-LACTAMASE-RELATED DOMAIN-CONTAINING PROTEIN"/>
    <property type="match status" value="1"/>
</dbReference>
<dbReference type="Pfam" id="PF00144">
    <property type="entry name" value="Beta-lactamase"/>
    <property type="match status" value="1"/>
</dbReference>
<evidence type="ECO:0000259" key="3">
    <source>
        <dbReference type="Pfam" id="PF11954"/>
    </source>
</evidence>
<reference evidence="4 5" key="1">
    <citation type="journal article" date="2019" name="Int. J. Syst. Evol. Microbiol.">
        <title>The Global Catalogue of Microorganisms (GCM) 10K type strain sequencing project: providing services to taxonomists for standard genome sequencing and annotation.</title>
        <authorList>
            <consortium name="The Broad Institute Genomics Platform"/>
            <consortium name="The Broad Institute Genome Sequencing Center for Infectious Disease"/>
            <person name="Wu L."/>
            <person name="Ma J."/>
        </authorList>
    </citation>
    <scope>NUCLEOTIDE SEQUENCE [LARGE SCALE GENOMIC DNA]</scope>
    <source>
        <strain evidence="4 5">JCM 15577</strain>
    </source>
</reference>
<dbReference type="Proteomes" id="UP001501690">
    <property type="component" value="Unassembled WGS sequence"/>
</dbReference>
<feature type="domain" description="Beta-lactamase-related" evidence="2">
    <location>
        <begin position="65"/>
        <end position="386"/>
    </location>
</feature>
<dbReference type="PROSITE" id="PS51257">
    <property type="entry name" value="PROKAR_LIPOPROTEIN"/>
    <property type="match status" value="1"/>
</dbReference>
<feature type="signal peptide" evidence="1">
    <location>
        <begin position="1"/>
        <end position="25"/>
    </location>
</feature>
<dbReference type="RefSeq" id="WP_344069929.1">
    <property type="nucleotide sequence ID" value="NZ_BAAAPL010000001.1"/>
</dbReference>
<organism evidence="4 5">
    <name type="scientific">Microbacterium sediminicola</name>
    <dbReference type="NCBI Taxonomy" id="415210"/>
    <lineage>
        <taxon>Bacteria</taxon>
        <taxon>Bacillati</taxon>
        <taxon>Actinomycetota</taxon>
        <taxon>Actinomycetes</taxon>
        <taxon>Micrococcales</taxon>
        <taxon>Microbacteriaceae</taxon>
        <taxon>Microbacterium</taxon>
    </lineage>
</organism>
<evidence type="ECO:0000313" key="5">
    <source>
        <dbReference type="Proteomes" id="UP001501690"/>
    </source>
</evidence>
<dbReference type="GO" id="GO:0016787">
    <property type="term" value="F:hydrolase activity"/>
    <property type="evidence" value="ECO:0007669"/>
    <property type="project" value="UniProtKB-KW"/>
</dbReference>
<dbReference type="Gene3D" id="2.40.128.600">
    <property type="match status" value="1"/>
</dbReference>
<evidence type="ECO:0000313" key="4">
    <source>
        <dbReference type="EMBL" id="GAA1694403.1"/>
    </source>
</evidence>
<dbReference type="InterPro" id="IPR050491">
    <property type="entry name" value="AmpC-like"/>
</dbReference>
<keyword evidence="5" id="KW-1185">Reference proteome</keyword>
<evidence type="ECO:0000256" key="1">
    <source>
        <dbReference type="SAM" id="SignalP"/>
    </source>
</evidence>
<dbReference type="PROSITE" id="PS51318">
    <property type="entry name" value="TAT"/>
    <property type="match status" value="1"/>
</dbReference>
<dbReference type="InterPro" id="IPR001466">
    <property type="entry name" value="Beta-lactam-related"/>
</dbReference>
<name>A0ABN2HW04_9MICO</name>
<comment type="caution">
    <text evidence="4">The sequence shown here is derived from an EMBL/GenBank/DDBJ whole genome shotgun (WGS) entry which is preliminary data.</text>
</comment>
<proteinExistence type="predicted"/>
<dbReference type="EMBL" id="BAAAPL010000001">
    <property type="protein sequence ID" value="GAA1694403.1"/>
    <property type="molecule type" value="Genomic_DNA"/>
</dbReference>
<keyword evidence="4" id="KW-0378">Hydrolase</keyword>
<feature type="domain" description="Peptidase S12 Pab87-related C-terminal" evidence="3">
    <location>
        <begin position="433"/>
        <end position="521"/>
    </location>
</feature>